<gene>
    <name evidence="2" type="ORF">ACFP57_13200</name>
</gene>
<keyword evidence="1" id="KW-0472">Membrane</keyword>
<keyword evidence="1" id="KW-0812">Transmembrane</keyword>
<evidence type="ECO:0000313" key="3">
    <source>
        <dbReference type="Proteomes" id="UP001596266"/>
    </source>
</evidence>
<name>A0ABW1X4E6_9ACTN</name>
<dbReference type="RefSeq" id="WP_343886747.1">
    <property type="nucleotide sequence ID" value="NZ_BAAAKI010000024.1"/>
</dbReference>
<sequence length="234" mass="25244">MFTLTAIPVKFVSLLVLFLFSTLWESRALATAKGAGRVSHGLHLLMALVMLVMVPRSVWRPLVKVVPLWVFIALMAIGVVWFAWRAIQAKPGHRAHAAGCTLMFAAMVWHLVGMSIMMHSMASIPVGSSMSPMPSMPAMASMGATPSASATAAHGMHHSSAMASGHSSAWWIAVVGLPLMAWLLWAGLSALVRAIRSSVNRPSDLNDFAMNFGMFWMSTGLMVTLIPAFAHLSF</sequence>
<dbReference type="Proteomes" id="UP001596266">
    <property type="component" value="Unassembled WGS sequence"/>
</dbReference>
<evidence type="ECO:0000313" key="2">
    <source>
        <dbReference type="EMBL" id="MFC6397933.1"/>
    </source>
</evidence>
<feature type="transmembrane region" description="Helical" evidence="1">
    <location>
        <begin position="38"/>
        <end position="54"/>
    </location>
</feature>
<protein>
    <submittedName>
        <fullName evidence="2">DUF5134 domain-containing protein</fullName>
    </submittedName>
</protein>
<keyword evidence="3" id="KW-1185">Reference proteome</keyword>
<feature type="transmembrane region" description="Helical" evidence="1">
    <location>
        <begin position="96"/>
        <end position="117"/>
    </location>
</feature>
<dbReference type="EMBL" id="JBHSUA010000025">
    <property type="protein sequence ID" value="MFC6397933.1"/>
    <property type="molecule type" value="Genomic_DNA"/>
</dbReference>
<feature type="transmembrane region" description="Helical" evidence="1">
    <location>
        <begin position="213"/>
        <end position="232"/>
    </location>
</feature>
<feature type="transmembrane region" description="Helical" evidence="1">
    <location>
        <begin position="66"/>
        <end position="84"/>
    </location>
</feature>
<keyword evidence="1" id="KW-1133">Transmembrane helix</keyword>
<proteinExistence type="predicted"/>
<organism evidence="2 3">
    <name type="scientific">Luteococcus sanguinis</name>
    <dbReference type="NCBI Taxonomy" id="174038"/>
    <lineage>
        <taxon>Bacteria</taxon>
        <taxon>Bacillati</taxon>
        <taxon>Actinomycetota</taxon>
        <taxon>Actinomycetes</taxon>
        <taxon>Propionibacteriales</taxon>
        <taxon>Propionibacteriaceae</taxon>
        <taxon>Luteococcus</taxon>
    </lineage>
</organism>
<reference evidence="3" key="1">
    <citation type="journal article" date="2019" name="Int. J. Syst. Evol. Microbiol.">
        <title>The Global Catalogue of Microorganisms (GCM) 10K type strain sequencing project: providing services to taxonomists for standard genome sequencing and annotation.</title>
        <authorList>
            <consortium name="The Broad Institute Genomics Platform"/>
            <consortium name="The Broad Institute Genome Sequencing Center for Infectious Disease"/>
            <person name="Wu L."/>
            <person name="Ma J."/>
        </authorList>
    </citation>
    <scope>NUCLEOTIDE SEQUENCE [LARGE SCALE GENOMIC DNA]</scope>
    <source>
        <strain evidence="3">CGMCC 1.15277</strain>
    </source>
</reference>
<feature type="transmembrane region" description="Helical" evidence="1">
    <location>
        <begin position="169"/>
        <end position="192"/>
    </location>
</feature>
<comment type="caution">
    <text evidence="2">The sequence shown here is derived from an EMBL/GenBank/DDBJ whole genome shotgun (WGS) entry which is preliminary data.</text>
</comment>
<accession>A0ABW1X4E6</accession>
<evidence type="ECO:0000256" key="1">
    <source>
        <dbReference type="SAM" id="Phobius"/>
    </source>
</evidence>